<feature type="region of interest" description="Disordered" evidence="1">
    <location>
        <begin position="242"/>
        <end position="263"/>
    </location>
</feature>
<evidence type="ECO:0000256" key="1">
    <source>
        <dbReference type="SAM" id="MobiDB-lite"/>
    </source>
</evidence>
<feature type="compositionally biased region" description="Basic and acidic residues" evidence="1">
    <location>
        <begin position="244"/>
        <end position="263"/>
    </location>
</feature>
<organism evidence="2">
    <name type="scientific">Streptomyces auratus AGR0001</name>
    <dbReference type="NCBI Taxonomy" id="1160718"/>
    <lineage>
        <taxon>Bacteria</taxon>
        <taxon>Bacillati</taxon>
        <taxon>Actinomycetota</taxon>
        <taxon>Actinomycetes</taxon>
        <taxon>Kitasatosporales</taxon>
        <taxon>Streptomycetaceae</taxon>
        <taxon>Streptomyces</taxon>
    </lineage>
</organism>
<dbReference type="EMBL" id="AJGV01000068">
    <property type="protein sequence ID" value="EJJ07103.1"/>
    <property type="molecule type" value="Genomic_DNA"/>
</dbReference>
<comment type="caution">
    <text evidence="2">The sequence shown here is derived from an EMBL/GenBank/DDBJ whole genome shotgun (WGS) entry which is preliminary data.</text>
</comment>
<proteinExistence type="predicted"/>
<protein>
    <submittedName>
        <fullName evidence="2">Uncharacterized protein</fullName>
    </submittedName>
</protein>
<gene>
    <name evidence="2" type="ORF">SU9_10439</name>
</gene>
<dbReference type="HOGENOM" id="CLU_1057325_0_0_11"/>
<sequence length="263" mass="28371">MAHVPQDITDRLKRVERQLKDLTSAANKAPALDEIQRGDVVIGEGGQLRAETPDGKRVFAVGQTPREDWGTILGRQDGTQALAVGVDRTAHDAQMIRLFSRSGAAIVMDDPWADGYLGRPALPIPWQPTPGWATASKAKDGTVSWYAATRVQCPVLHLVTETYAPAGATASVVLECSTGDGYEEWETWTAAGGRAGAWTTHTVTRPMHGIGHFTHASWRLRQRVSKGSGRITTHVIGSYQRNTLAKDEVPKAPAEKGDGGSDQ</sequence>
<accession>J2K2U7</accession>
<dbReference type="PATRIC" id="fig|1160718.3.peg.2111"/>
<dbReference type="AlphaFoldDB" id="J2K2U7"/>
<evidence type="ECO:0000313" key="2">
    <source>
        <dbReference type="EMBL" id="EJJ07103.1"/>
    </source>
</evidence>
<reference evidence="2" key="1">
    <citation type="journal article" date="2012" name="J. Bacteriol.">
        <title>Genome Sequence of Streptomyces auratus Strain AGR0001, a Phoslactomycin-Producing Actinomycete.</title>
        <authorList>
            <person name="Han X."/>
            <person name="Li M."/>
            <person name="Ding Z."/>
            <person name="Zhao J."/>
            <person name="Ji K."/>
            <person name="Wen M."/>
            <person name="Lu T."/>
        </authorList>
    </citation>
    <scope>NUCLEOTIDE SEQUENCE [LARGE SCALE GENOMIC DNA]</scope>
    <source>
        <strain evidence="2">AGR0001</strain>
    </source>
</reference>
<dbReference type="eggNOG" id="ENOG5033FIQ">
    <property type="taxonomic scope" value="Bacteria"/>
</dbReference>
<name>J2K2U7_9ACTN</name>
<dbReference type="STRING" id="1160718.SU9_10439"/>